<evidence type="ECO:0000313" key="3">
    <source>
        <dbReference type="Proteomes" id="UP001338125"/>
    </source>
</evidence>
<feature type="compositionally biased region" description="Polar residues" evidence="1">
    <location>
        <begin position="101"/>
        <end position="112"/>
    </location>
</feature>
<evidence type="ECO:0000313" key="2">
    <source>
        <dbReference type="EMBL" id="KAK5990793.1"/>
    </source>
</evidence>
<proteinExistence type="predicted"/>
<feature type="region of interest" description="Disordered" evidence="1">
    <location>
        <begin position="162"/>
        <end position="199"/>
    </location>
</feature>
<sequence length="600" mass="68004">MTMTRSPSQMDQENPRPSSSLSPEEEEVFSWLVDLTRFGEPFKPTSPLTDIINEIPSFIDALSLDRTGADLFRMTTPFHSEDEAVTTSDYSGQSPPDLIQGDSTSPSDQSGSPLPIHVDDLHHHYPDASLGEVRAHDDEWTYPQTDPSKSVGQGYPYHLQVHDDQTNKTLAPSTGLKRRRSGNDLEKRQRQLVDPNQTADVRKSGACLPCRVSKTRCHESGICPTCRKAFPDHSHLACTRSTPAMAWPVMGKVPDVWSTQAKEEEQLCSGPRFYTGNPKDISVFFAKDTASPPLRATVQGYRTQGATGEGSLNKADFPRDNVPSHQVLQTWVENQIRRENTPDFQHAVQSFLLAYSEEGWGLPKHSLVSKVHKMNCFFRIWKAPSFWCLDPSNKLTSLPLSVQAQLRNIARKGLYSLEHDILKELDDCLTQQGPPKPHERMAIWASMWQLILMYRELMGAFKTHLVHIARKNSEPAQTIASQTYIYKWIADSFFPLLTVFYHYQFRTKKSLEMSMDWLKAPSYPARACQSNAIHMHAQQLLDARKDLYVSLQSSKNDIDELLCVFVVNHELKKMSARRRIPKASTKSKQPAEDDCEDDAE</sequence>
<dbReference type="EMBL" id="JAVFKD010000014">
    <property type="protein sequence ID" value="KAK5990793.1"/>
    <property type="molecule type" value="Genomic_DNA"/>
</dbReference>
<feature type="region of interest" description="Disordered" evidence="1">
    <location>
        <begin position="80"/>
        <end position="122"/>
    </location>
</feature>
<reference evidence="2 3" key="1">
    <citation type="submission" date="2024-01" db="EMBL/GenBank/DDBJ databases">
        <title>Complete genome of Cladobotryum mycophilum ATHUM6906.</title>
        <authorList>
            <person name="Christinaki A.C."/>
            <person name="Myridakis A.I."/>
            <person name="Kouvelis V.N."/>
        </authorList>
    </citation>
    <scope>NUCLEOTIDE SEQUENCE [LARGE SCALE GENOMIC DNA]</scope>
    <source>
        <strain evidence="2 3">ATHUM6906</strain>
    </source>
</reference>
<feature type="region of interest" description="Disordered" evidence="1">
    <location>
        <begin position="1"/>
        <end position="26"/>
    </location>
</feature>
<feature type="region of interest" description="Disordered" evidence="1">
    <location>
        <begin position="578"/>
        <end position="600"/>
    </location>
</feature>
<feature type="compositionally biased region" description="Polar residues" evidence="1">
    <location>
        <begin position="1"/>
        <end position="12"/>
    </location>
</feature>
<feature type="compositionally biased region" description="Polar residues" evidence="1">
    <location>
        <begin position="85"/>
        <end position="94"/>
    </location>
</feature>
<accession>A0ABR0SF55</accession>
<comment type="caution">
    <text evidence="2">The sequence shown here is derived from an EMBL/GenBank/DDBJ whole genome shotgun (WGS) entry which is preliminary data.</text>
</comment>
<name>A0ABR0SF55_9HYPO</name>
<keyword evidence="3" id="KW-1185">Reference proteome</keyword>
<feature type="compositionally biased region" description="Basic and acidic residues" evidence="1">
    <location>
        <begin position="181"/>
        <end position="191"/>
    </location>
</feature>
<evidence type="ECO:0008006" key="4">
    <source>
        <dbReference type="Google" id="ProtNLM"/>
    </source>
</evidence>
<organism evidence="2 3">
    <name type="scientific">Cladobotryum mycophilum</name>
    <dbReference type="NCBI Taxonomy" id="491253"/>
    <lineage>
        <taxon>Eukaryota</taxon>
        <taxon>Fungi</taxon>
        <taxon>Dikarya</taxon>
        <taxon>Ascomycota</taxon>
        <taxon>Pezizomycotina</taxon>
        <taxon>Sordariomycetes</taxon>
        <taxon>Hypocreomycetidae</taxon>
        <taxon>Hypocreales</taxon>
        <taxon>Hypocreaceae</taxon>
        <taxon>Cladobotryum</taxon>
    </lineage>
</organism>
<evidence type="ECO:0000256" key="1">
    <source>
        <dbReference type="SAM" id="MobiDB-lite"/>
    </source>
</evidence>
<protein>
    <recommendedName>
        <fullName evidence="4">Zn(2)-C6 fungal-type domain-containing protein</fullName>
    </recommendedName>
</protein>
<gene>
    <name evidence="2" type="ORF">PT974_09066</name>
</gene>
<dbReference type="Proteomes" id="UP001338125">
    <property type="component" value="Unassembled WGS sequence"/>
</dbReference>